<reference evidence="2" key="1">
    <citation type="journal article" date="2020" name="mSystems">
        <title>Genome- and Community-Level Interaction Insights into Carbon Utilization and Element Cycling Functions of Hydrothermarchaeota in Hydrothermal Sediment.</title>
        <authorList>
            <person name="Zhou Z."/>
            <person name="Liu Y."/>
            <person name="Xu W."/>
            <person name="Pan J."/>
            <person name="Luo Z.H."/>
            <person name="Li M."/>
        </authorList>
    </citation>
    <scope>NUCLEOTIDE SEQUENCE [LARGE SCALE GENOMIC DNA]</scope>
    <source>
        <strain evidence="2">SpSt-876</strain>
    </source>
</reference>
<feature type="domain" description="HNH nuclease" evidence="1">
    <location>
        <begin position="72"/>
        <end position="123"/>
    </location>
</feature>
<keyword evidence="2" id="KW-0255">Endonuclease</keyword>
<protein>
    <submittedName>
        <fullName evidence="2">HNH endonuclease</fullName>
    </submittedName>
</protein>
<proteinExistence type="predicted"/>
<dbReference type="CDD" id="cd00085">
    <property type="entry name" value="HNHc"/>
    <property type="match status" value="1"/>
</dbReference>
<name>A0A7C6A9F1_UNCW3</name>
<organism evidence="2">
    <name type="scientific">candidate division WOR-3 bacterium</name>
    <dbReference type="NCBI Taxonomy" id="2052148"/>
    <lineage>
        <taxon>Bacteria</taxon>
        <taxon>Bacteria division WOR-3</taxon>
    </lineage>
</organism>
<accession>A0A7C6A9F1</accession>
<dbReference type="AlphaFoldDB" id="A0A7C6A9F1"/>
<dbReference type="PANTHER" id="PTHR33877:SF2">
    <property type="entry name" value="OS07G0170200 PROTEIN"/>
    <property type="match status" value="1"/>
</dbReference>
<dbReference type="PANTHER" id="PTHR33877">
    <property type="entry name" value="SLL1193 PROTEIN"/>
    <property type="match status" value="1"/>
</dbReference>
<dbReference type="GO" id="GO:0008270">
    <property type="term" value="F:zinc ion binding"/>
    <property type="evidence" value="ECO:0007669"/>
    <property type="project" value="InterPro"/>
</dbReference>
<evidence type="ECO:0000259" key="1">
    <source>
        <dbReference type="SMART" id="SM00507"/>
    </source>
</evidence>
<dbReference type="Gene3D" id="1.10.30.50">
    <property type="match status" value="1"/>
</dbReference>
<gene>
    <name evidence="2" type="ORF">ENW73_03930</name>
</gene>
<sequence>MLTQRVLLLNQNYEPLTLCRARRALVLLYLRKAEMVEPYDSLVARSQNVAIPIPSVLRLNYYVKVTRREIPLTKRNILRRDNNQCQYCGKTTGPMTTDHIIPKVLGGTDTWENLVCACVECNTKKGNLPLHKSGLKLLRKPKKPHFFTFILNSLGQIPKPWRQYLFLS</sequence>
<dbReference type="InterPro" id="IPR003615">
    <property type="entry name" value="HNH_nuc"/>
</dbReference>
<evidence type="ECO:0000313" key="2">
    <source>
        <dbReference type="EMBL" id="HHS52006.1"/>
    </source>
</evidence>
<dbReference type="InterPro" id="IPR052892">
    <property type="entry name" value="NA-targeting_endonuclease"/>
</dbReference>
<keyword evidence="2" id="KW-0540">Nuclease</keyword>
<keyword evidence="2" id="KW-0378">Hydrolase</keyword>
<dbReference type="EMBL" id="DTLI01000100">
    <property type="protein sequence ID" value="HHS52006.1"/>
    <property type="molecule type" value="Genomic_DNA"/>
</dbReference>
<dbReference type="SMART" id="SM00507">
    <property type="entry name" value="HNHc"/>
    <property type="match status" value="1"/>
</dbReference>
<dbReference type="GO" id="GO:0003676">
    <property type="term" value="F:nucleic acid binding"/>
    <property type="evidence" value="ECO:0007669"/>
    <property type="project" value="InterPro"/>
</dbReference>
<dbReference type="InterPro" id="IPR002711">
    <property type="entry name" value="HNH"/>
</dbReference>
<dbReference type="GO" id="GO:0004519">
    <property type="term" value="F:endonuclease activity"/>
    <property type="evidence" value="ECO:0007669"/>
    <property type="project" value="UniProtKB-KW"/>
</dbReference>
<comment type="caution">
    <text evidence="2">The sequence shown here is derived from an EMBL/GenBank/DDBJ whole genome shotgun (WGS) entry which is preliminary data.</text>
</comment>
<dbReference type="Pfam" id="PF01844">
    <property type="entry name" value="HNH"/>
    <property type="match status" value="1"/>
</dbReference>